<dbReference type="EMBL" id="JAPTSV010000013">
    <property type="protein sequence ID" value="KAJ1521554.1"/>
    <property type="molecule type" value="Genomic_DNA"/>
</dbReference>
<dbReference type="AlphaFoldDB" id="A0AAV7XAA5"/>
<dbReference type="Pfam" id="PF00248">
    <property type="entry name" value="Aldo_ket_red"/>
    <property type="match status" value="1"/>
</dbReference>
<evidence type="ECO:0000256" key="4">
    <source>
        <dbReference type="PIRSR" id="PIRSR000097-2"/>
    </source>
</evidence>
<dbReference type="PROSITE" id="PS00062">
    <property type="entry name" value="ALDOKETO_REDUCTASE_2"/>
    <property type="match status" value="1"/>
</dbReference>
<dbReference type="InterPro" id="IPR018170">
    <property type="entry name" value="Aldo/ket_reductase_CS"/>
</dbReference>
<accession>A0AAV7XAA5</accession>
<proteinExistence type="inferred from homology"/>
<dbReference type="InterPro" id="IPR036812">
    <property type="entry name" value="NAD(P)_OxRdtase_dom_sf"/>
</dbReference>
<evidence type="ECO:0000256" key="3">
    <source>
        <dbReference type="ARBA" id="ARBA00023002"/>
    </source>
</evidence>
<dbReference type="InterPro" id="IPR023210">
    <property type="entry name" value="NADP_OxRdtase_dom"/>
</dbReference>
<dbReference type="PRINTS" id="PR00069">
    <property type="entry name" value="ALDKETRDTASE"/>
</dbReference>
<gene>
    <name evidence="7" type="ORF">ONE63_003211</name>
</gene>
<dbReference type="PIRSF" id="PIRSF000097">
    <property type="entry name" value="AKR"/>
    <property type="match status" value="1"/>
</dbReference>
<sequence>MAEETLRATLGDGTSMPVIGLGTYRPRSPMTRRVLHQAGGGAAEEAVMQAVDAGYRHIDTAPFFGNEREVGRAVAAKIGEGAVTREDMYLSSKLWNTDHRPDLVEAACRRTLADLGTDYLDLYLMHFPTAFKAGGEPVPRGADGQVLFDDVDFVDTYQAMEALVDKGLVRSIGVSNFNSAQLRRLLANCNVRPVVNQVEVHPRRTQEGLVNLCQVHDVQVVAHSPLAAGGLLGHADVAVLARAHGKTPAQVLLRYLFQRGVIPVPKTVTRSRMDENLDIFDFELSTDEVDELDSLNEDAAVFTFPEAVGHPEYPFDAE</sequence>
<evidence type="ECO:0000259" key="6">
    <source>
        <dbReference type="Pfam" id="PF00248"/>
    </source>
</evidence>
<dbReference type="Proteomes" id="UP001075354">
    <property type="component" value="Chromosome 13"/>
</dbReference>
<dbReference type="GO" id="GO:0016491">
    <property type="term" value="F:oxidoreductase activity"/>
    <property type="evidence" value="ECO:0007669"/>
    <property type="project" value="UniProtKB-KW"/>
</dbReference>
<dbReference type="FunFam" id="3.20.20.100:FF:000006">
    <property type="entry name" value="Aldo-keto reductase family 1 member A1"/>
    <property type="match status" value="1"/>
</dbReference>
<comment type="similarity">
    <text evidence="1">Belongs to the aldo/keto reductase family.</text>
</comment>
<keyword evidence="3" id="KW-0560">Oxidoreductase</keyword>
<name>A0AAV7XAA5_9NEOP</name>
<feature type="domain" description="NADP-dependent oxidoreductase" evidence="6">
    <location>
        <begin position="43"/>
        <end position="297"/>
    </location>
</feature>
<reference evidence="7" key="1">
    <citation type="submission" date="2022-12" db="EMBL/GenBank/DDBJ databases">
        <title>Chromosome-level genome assembly of the bean flower thrips Megalurothrips usitatus.</title>
        <authorList>
            <person name="Ma L."/>
            <person name="Liu Q."/>
            <person name="Li H."/>
            <person name="Cai W."/>
        </authorList>
    </citation>
    <scope>NUCLEOTIDE SEQUENCE</scope>
    <source>
        <strain evidence="7">Cailab_2022a</strain>
    </source>
</reference>
<feature type="binding site" evidence="4">
    <location>
        <position position="126"/>
    </location>
    <ligand>
        <name>substrate</name>
    </ligand>
</feature>
<evidence type="ECO:0000313" key="7">
    <source>
        <dbReference type="EMBL" id="KAJ1521554.1"/>
    </source>
</evidence>
<organism evidence="7 8">
    <name type="scientific">Megalurothrips usitatus</name>
    <name type="common">bean blossom thrips</name>
    <dbReference type="NCBI Taxonomy" id="439358"/>
    <lineage>
        <taxon>Eukaryota</taxon>
        <taxon>Metazoa</taxon>
        <taxon>Ecdysozoa</taxon>
        <taxon>Arthropoda</taxon>
        <taxon>Hexapoda</taxon>
        <taxon>Insecta</taxon>
        <taxon>Pterygota</taxon>
        <taxon>Neoptera</taxon>
        <taxon>Paraneoptera</taxon>
        <taxon>Thysanoptera</taxon>
        <taxon>Terebrantia</taxon>
        <taxon>Thripoidea</taxon>
        <taxon>Thripidae</taxon>
        <taxon>Megalurothrips</taxon>
    </lineage>
</organism>
<dbReference type="SUPFAM" id="SSF51430">
    <property type="entry name" value="NAD(P)-linked oxidoreductase"/>
    <property type="match status" value="1"/>
</dbReference>
<keyword evidence="2" id="KW-0521">NADP</keyword>
<dbReference type="InterPro" id="IPR020471">
    <property type="entry name" value="AKR"/>
</dbReference>
<feature type="site" description="Lowers pKa of active site Tyr" evidence="5">
    <location>
        <position position="93"/>
    </location>
</feature>
<protein>
    <recommendedName>
        <fullName evidence="6">NADP-dependent oxidoreductase domain-containing protein</fullName>
    </recommendedName>
</protein>
<evidence type="ECO:0000256" key="2">
    <source>
        <dbReference type="ARBA" id="ARBA00022857"/>
    </source>
</evidence>
<dbReference type="PROSITE" id="PS00798">
    <property type="entry name" value="ALDOKETO_REDUCTASE_1"/>
    <property type="match status" value="1"/>
</dbReference>
<evidence type="ECO:0000256" key="5">
    <source>
        <dbReference type="PIRSR" id="PIRSR000097-3"/>
    </source>
</evidence>
<dbReference type="Gene3D" id="3.20.20.100">
    <property type="entry name" value="NADP-dependent oxidoreductase domain"/>
    <property type="match status" value="1"/>
</dbReference>
<dbReference type="PROSITE" id="PS00063">
    <property type="entry name" value="ALDOKETO_REDUCTASE_3"/>
    <property type="match status" value="1"/>
</dbReference>
<evidence type="ECO:0000256" key="1">
    <source>
        <dbReference type="ARBA" id="ARBA00007905"/>
    </source>
</evidence>
<keyword evidence="8" id="KW-1185">Reference proteome</keyword>
<dbReference type="PANTHER" id="PTHR11732">
    <property type="entry name" value="ALDO/KETO REDUCTASE"/>
    <property type="match status" value="1"/>
</dbReference>
<comment type="caution">
    <text evidence="7">The sequence shown here is derived from an EMBL/GenBank/DDBJ whole genome shotgun (WGS) entry which is preliminary data.</text>
</comment>
<evidence type="ECO:0000313" key="8">
    <source>
        <dbReference type="Proteomes" id="UP001075354"/>
    </source>
</evidence>